<gene>
    <name evidence="1" type="ORF">Kpho02_30870</name>
</gene>
<dbReference type="AlphaFoldDB" id="A0A9W6V212"/>
<proteinExistence type="predicted"/>
<dbReference type="EMBL" id="BSSA01000009">
    <property type="protein sequence ID" value="GLW70788.1"/>
    <property type="molecule type" value="Genomic_DNA"/>
</dbReference>
<sequence length="160" mass="17629">MEGEPSTVNAWLGTAIALAALALSAATAYQQHRNRRREGRAAEVTAYFHRTAEYARVKLPDGTVREAGYHLVVWNRGPAPATAVQLELTAADGESVQLADLGADEFPLSRIDRDGRYPLPWLPVGDGQRGGRRFTVRLRWQDGNGPQERLLPLRKGQTSL</sequence>
<reference evidence="1" key="1">
    <citation type="submission" date="2023-02" db="EMBL/GenBank/DDBJ databases">
        <title>Kitasatospora phosalacinea NBRC 14627.</title>
        <authorList>
            <person name="Ichikawa N."/>
            <person name="Sato H."/>
            <person name="Tonouchi N."/>
        </authorList>
    </citation>
    <scope>NUCLEOTIDE SEQUENCE</scope>
    <source>
        <strain evidence="1">NBRC 14627</strain>
    </source>
</reference>
<protein>
    <submittedName>
        <fullName evidence="1">Uncharacterized protein</fullName>
    </submittedName>
</protein>
<organism evidence="1 2">
    <name type="scientific">Kitasatospora phosalacinea</name>
    <dbReference type="NCBI Taxonomy" id="2065"/>
    <lineage>
        <taxon>Bacteria</taxon>
        <taxon>Bacillati</taxon>
        <taxon>Actinomycetota</taxon>
        <taxon>Actinomycetes</taxon>
        <taxon>Kitasatosporales</taxon>
        <taxon>Streptomycetaceae</taxon>
        <taxon>Kitasatospora</taxon>
    </lineage>
</organism>
<dbReference type="Proteomes" id="UP001165041">
    <property type="component" value="Unassembled WGS sequence"/>
</dbReference>
<comment type="caution">
    <text evidence="1">The sequence shown here is derived from an EMBL/GenBank/DDBJ whole genome shotgun (WGS) entry which is preliminary data.</text>
</comment>
<evidence type="ECO:0000313" key="1">
    <source>
        <dbReference type="EMBL" id="GLW70788.1"/>
    </source>
</evidence>
<accession>A0A9W6V212</accession>
<name>A0A9W6V212_9ACTN</name>
<evidence type="ECO:0000313" key="2">
    <source>
        <dbReference type="Proteomes" id="UP001165041"/>
    </source>
</evidence>